<dbReference type="Proteomes" id="UP001054252">
    <property type="component" value="Unassembled WGS sequence"/>
</dbReference>
<organism evidence="1 3">
    <name type="scientific">Rubroshorea leprosula</name>
    <dbReference type="NCBI Taxonomy" id="152421"/>
    <lineage>
        <taxon>Eukaryota</taxon>
        <taxon>Viridiplantae</taxon>
        <taxon>Streptophyta</taxon>
        <taxon>Embryophyta</taxon>
        <taxon>Tracheophyta</taxon>
        <taxon>Spermatophyta</taxon>
        <taxon>Magnoliopsida</taxon>
        <taxon>eudicotyledons</taxon>
        <taxon>Gunneridae</taxon>
        <taxon>Pentapetalae</taxon>
        <taxon>rosids</taxon>
        <taxon>malvids</taxon>
        <taxon>Malvales</taxon>
        <taxon>Dipterocarpaceae</taxon>
        <taxon>Rubroshorea</taxon>
    </lineage>
</organism>
<evidence type="ECO:0000313" key="3">
    <source>
        <dbReference type="Proteomes" id="UP001054252"/>
    </source>
</evidence>
<dbReference type="AlphaFoldDB" id="A0AAV5L7E0"/>
<dbReference type="EMBL" id="BPVZ01000099">
    <property type="protein sequence ID" value="GKV33141.1"/>
    <property type="molecule type" value="Genomic_DNA"/>
</dbReference>
<name>A0AAV5L7E0_9ROSI</name>
<accession>A0AAV5L7E0</accession>
<sequence length="34" mass="3951">MNYGMNVRCIVAVEFFSKYADMELVSSQQNMETN</sequence>
<evidence type="ECO:0000313" key="1">
    <source>
        <dbReference type="EMBL" id="GKV33141.1"/>
    </source>
</evidence>
<proteinExistence type="predicted"/>
<keyword evidence="3" id="KW-1185">Reference proteome</keyword>
<dbReference type="EMBL" id="BPVZ01001644">
    <property type="protein sequence ID" value="GKV53638.1"/>
    <property type="molecule type" value="Genomic_DNA"/>
</dbReference>
<reference evidence="1 3" key="1">
    <citation type="journal article" date="2021" name="Commun. Biol.">
        <title>The genome of Shorea leprosula (Dipterocarpaceae) highlights the ecological relevance of drought in aseasonal tropical rainforests.</title>
        <authorList>
            <person name="Ng K.K.S."/>
            <person name="Kobayashi M.J."/>
            <person name="Fawcett J.A."/>
            <person name="Hatakeyama M."/>
            <person name="Paape T."/>
            <person name="Ng C.H."/>
            <person name="Ang C.C."/>
            <person name="Tnah L.H."/>
            <person name="Lee C.T."/>
            <person name="Nishiyama T."/>
            <person name="Sese J."/>
            <person name="O'Brien M.J."/>
            <person name="Copetti D."/>
            <person name="Mohd Noor M.I."/>
            <person name="Ong R.C."/>
            <person name="Putra M."/>
            <person name="Sireger I.Z."/>
            <person name="Indrioko S."/>
            <person name="Kosugi Y."/>
            <person name="Izuno A."/>
            <person name="Isagi Y."/>
            <person name="Lee S.L."/>
            <person name="Shimizu K.K."/>
        </authorList>
    </citation>
    <scope>NUCLEOTIDE SEQUENCE [LARGE SCALE GENOMIC DNA]</scope>
    <source>
        <strain evidence="1">214</strain>
    </source>
</reference>
<protein>
    <submittedName>
        <fullName evidence="1">Uncharacterized protein</fullName>
    </submittedName>
</protein>
<comment type="caution">
    <text evidence="1">The sequence shown here is derived from an EMBL/GenBank/DDBJ whole genome shotgun (WGS) entry which is preliminary data.</text>
</comment>
<evidence type="ECO:0000313" key="2">
    <source>
        <dbReference type="EMBL" id="GKV53638.1"/>
    </source>
</evidence>
<gene>
    <name evidence="1" type="ORF">SLEP1_g41679</name>
    <name evidence="2" type="ORF">SLEP1_g60156</name>
</gene>